<keyword evidence="2" id="KW-1185">Reference proteome</keyword>
<accession>W4K8L8</accession>
<name>W4K8L8_HETIT</name>
<dbReference type="HOGENOM" id="CLU_963312_0_0_1"/>
<dbReference type="GeneID" id="20666491"/>
<evidence type="ECO:0000313" key="2">
    <source>
        <dbReference type="Proteomes" id="UP000030671"/>
    </source>
</evidence>
<proteinExistence type="predicted"/>
<dbReference type="KEGG" id="hir:HETIRDRAFT_115621"/>
<evidence type="ECO:0000313" key="1">
    <source>
        <dbReference type="EMBL" id="ETW82133.1"/>
    </source>
</evidence>
<protein>
    <submittedName>
        <fullName evidence="1">Uncharacterized protein</fullName>
    </submittedName>
</protein>
<dbReference type="Proteomes" id="UP000030671">
    <property type="component" value="Unassembled WGS sequence"/>
</dbReference>
<reference evidence="1 2" key="1">
    <citation type="journal article" date="2012" name="New Phytol.">
        <title>Insight into trade-off between wood decay and parasitism from the genome of a fungal forest pathogen.</title>
        <authorList>
            <person name="Olson A."/>
            <person name="Aerts A."/>
            <person name="Asiegbu F."/>
            <person name="Belbahri L."/>
            <person name="Bouzid O."/>
            <person name="Broberg A."/>
            <person name="Canback B."/>
            <person name="Coutinho P.M."/>
            <person name="Cullen D."/>
            <person name="Dalman K."/>
            <person name="Deflorio G."/>
            <person name="van Diepen L.T."/>
            <person name="Dunand C."/>
            <person name="Duplessis S."/>
            <person name="Durling M."/>
            <person name="Gonthier P."/>
            <person name="Grimwood J."/>
            <person name="Fossdal C.G."/>
            <person name="Hansson D."/>
            <person name="Henrissat B."/>
            <person name="Hietala A."/>
            <person name="Himmelstrand K."/>
            <person name="Hoffmeister D."/>
            <person name="Hogberg N."/>
            <person name="James T.Y."/>
            <person name="Karlsson M."/>
            <person name="Kohler A."/>
            <person name="Kues U."/>
            <person name="Lee Y.H."/>
            <person name="Lin Y.C."/>
            <person name="Lind M."/>
            <person name="Lindquist E."/>
            <person name="Lombard V."/>
            <person name="Lucas S."/>
            <person name="Lunden K."/>
            <person name="Morin E."/>
            <person name="Murat C."/>
            <person name="Park J."/>
            <person name="Raffaello T."/>
            <person name="Rouze P."/>
            <person name="Salamov A."/>
            <person name="Schmutz J."/>
            <person name="Solheim H."/>
            <person name="Stahlberg J."/>
            <person name="Velez H."/>
            <person name="de Vries R.P."/>
            <person name="Wiebenga A."/>
            <person name="Woodward S."/>
            <person name="Yakovlev I."/>
            <person name="Garbelotto M."/>
            <person name="Martin F."/>
            <person name="Grigoriev I.V."/>
            <person name="Stenlid J."/>
        </authorList>
    </citation>
    <scope>NUCLEOTIDE SEQUENCE [LARGE SCALE GENOMIC DNA]</scope>
    <source>
        <strain evidence="1 2">TC 32-1</strain>
    </source>
</reference>
<dbReference type="RefSeq" id="XP_009546691.1">
    <property type="nucleotide sequence ID" value="XM_009548396.1"/>
</dbReference>
<dbReference type="EMBL" id="KI925458">
    <property type="protein sequence ID" value="ETW82133.1"/>
    <property type="molecule type" value="Genomic_DNA"/>
</dbReference>
<gene>
    <name evidence="1" type="ORF">HETIRDRAFT_115621</name>
</gene>
<organism evidence="1 2">
    <name type="scientific">Heterobasidion irregulare (strain TC 32-1)</name>
    <dbReference type="NCBI Taxonomy" id="747525"/>
    <lineage>
        <taxon>Eukaryota</taxon>
        <taxon>Fungi</taxon>
        <taxon>Dikarya</taxon>
        <taxon>Basidiomycota</taxon>
        <taxon>Agaricomycotina</taxon>
        <taxon>Agaricomycetes</taxon>
        <taxon>Russulales</taxon>
        <taxon>Bondarzewiaceae</taxon>
        <taxon>Heterobasidion</taxon>
        <taxon>Heterobasidion annosum species complex</taxon>
    </lineage>
</organism>
<dbReference type="AlphaFoldDB" id="W4K8L8"/>
<dbReference type="InParanoid" id="W4K8L8"/>
<sequence>MAFKRWYRNRRVLGKQKCKCGRKSNVEGTVDAGLWLWQNAQSVPMLQTSGSPEIAITEASPFFLPDREVRRQGSGTQPHRAYLRVLPATRTPSSCYLLVIRWSLRPSDSARAALPYGHMTLCTPSDAGGYHGLCKHSRALMDARALDIQRGIEGPGSSASCGGLILLIGVGATTVGGASEQICCNTHAGTVFQGIHGIQDDDRDRVLHTLKHVMSTDLGCRPTPLLRPLIQYTRLGRWQGISTSGKGSCEDDRYILLLIYNGTYPDRVKWSKGHMVMGIINRSSGDAIA</sequence>